<keyword evidence="5" id="KW-1185">Reference proteome</keyword>
<gene>
    <name evidence="4" type="ORF">SYNPS1DRAFT_6095</name>
</gene>
<sequence>ERIAQILHILRNLSFLGANKSVLAFNSRCKDLLRAGIALPSTVSNVEIRQYCLDTVENISTRMVLRSSQDALYLLLLEELFGADRQGILTAIRALTRLAMNEQNLRALSAVDERVLRRIWELVLVPDEEMVATMLDYLYQYTVVFEDLAQRLPRAVEGNAVRRLVQLLTW</sequence>
<feature type="non-terminal residue" evidence="4">
    <location>
        <position position="170"/>
    </location>
</feature>
<dbReference type="GO" id="GO:0016586">
    <property type="term" value="C:RSC-type complex"/>
    <property type="evidence" value="ECO:0007669"/>
    <property type="project" value="TreeGrafter"/>
</dbReference>
<feature type="non-terminal residue" evidence="4">
    <location>
        <position position="1"/>
    </location>
</feature>
<evidence type="ECO:0000256" key="2">
    <source>
        <dbReference type="ARBA" id="ARBA00023163"/>
    </source>
</evidence>
<reference evidence="5" key="1">
    <citation type="journal article" date="2018" name="Nat. Microbiol.">
        <title>Leveraging single-cell genomics to expand the fungal tree of life.</title>
        <authorList>
            <person name="Ahrendt S.R."/>
            <person name="Quandt C.A."/>
            <person name="Ciobanu D."/>
            <person name="Clum A."/>
            <person name="Salamov A."/>
            <person name="Andreopoulos B."/>
            <person name="Cheng J.F."/>
            <person name="Woyke T."/>
            <person name="Pelin A."/>
            <person name="Henrissat B."/>
            <person name="Reynolds N.K."/>
            <person name="Benny G.L."/>
            <person name="Smith M.E."/>
            <person name="James T.Y."/>
            <person name="Grigoriev I.V."/>
        </authorList>
    </citation>
    <scope>NUCLEOTIDE SEQUENCE [LARGE SCALE GENOMIC DNA]</scope>
    <source>
        <strain evidence="5">Benny S71-1</strain>
    </source>
</reference>
<keyword evidence="2" id="KW-0804">Transcription</keyword>
<dbReference type="SUPFAM" id="SSF48371">
    <property type="entry name" value="ARM repeat"/>
    <property type="match status" value="1"/>
</dbReference>
<organism evidence="4 5">
    <name type="scientific">Syncephalis pseudoplumigaleata</name>
    <dbReference type="NCBI Taxonomy" id="1712513"/>
    <lineage>
        <taxon>Eukaryota</taxon>
        <taxon>Fungi</taxon>
        <taxon>Fungi incertae sedis</taxon>
        <taxon>Zoopagomycota</taxon>
        <taxon>Zoopagomycotina</taxon>
        <taxon>Zoopagomycetes</taxon>
        <taxon>Zoopagales</taxon>
        <taxon>Piptocephalidaceae</taxon>
        <taxon>Syncephalis</taxon>
    </lineage>
</organism>
<evidence type="ECO:0000313" key="5">
    <source>
        <dbReference type="Proteomes" id="UP000278143"/>
    </source>
</evidence>
<dbReference type="OrthoDB" id="338531at2759"/>
<keyword evidence="3" id="KW-0539">Nucleus</keyword>
<dbReference type="PANTHER" id="PTHR22970:SF14">
    <property type="entry name" value="AT-RICH INTERACTIVE DOMAIN-CONTAINING PROTEIN 2"/>
    <property type="match status" value="1"/>
</dbReference>
<protein>
    <submittedName>
        <fullName evidence="4">Uncharacterized protein</fullName>
    </submittedName>
</protein>
<dbReference type="AlphaFoldDB" id="A0A4P9YYX7"/>
<evidence type="ECO:0000256" key="3">
    <source>
        <dbReference type="ARBA" id="ARBA00023242"/>
    </source>
</evidence>
<accession>A0A4P9YYX7</accession>
<evidence type="ECO:0000313" key="4">
    <source>
        <dbReference type="EMBL" id="RKP25145.1"/>
    </source>
</evidence>
<name>A0A4P9YYX7_9FUNG</name>
<keyword evidence="1" id="KW-0805">Transcription regulation</keyword>
<dbReference type="InterPro" id="IPR016024">
    <property type="entry name" value="ARM-type_fold"/>
</dbReference>
<evidence type="ECO:0000256" key="1">
    <source>
        <dbReference type="ARBA" id="ARBA00023015"/>
    </source>
</evidence>
<dbReference type="InterPro" id="IPR052406">
    <property type="entry name" value="Chromatin_Remodeling_Comp"/>
</dbReference>
<dbReference type="PANTHER" id="PTHR22970">
    <property type="entry name" value="AT-RICH INTERACTIVE DOMAIN-CONTAINING PROTEIN 2"/>
    <property type="match status" value="1"/>
</dbReference>
<dbReference type="Proteomes" id="UP000278143">
    <property type="component" value="Unassembled WGS sequence"/>
</dbReference>
<proteinExistence type="predicted"/>
<dbReference type="EMBL" id="KZ989864">
    <property type="protein sequence ID" value="RKP25145.1"/>
    <property type="molecule type" value="Genomic_DNA"/>
</dbReference>